<name>A0ABQ1IVT9_9GAMM</name>
<comment type="catalytic activity">
    <reaction evidence="6 7">
        <text>UDP-alpha-D-glucose + 2 NAD(+) + H2O = UDP-alpha-D-glucuronate + 2 NADH + 3 H(+)</text>
        <dbReference type="Rhea" id="RHEA:23596"/>
        <dbReference type="ChEBI" id="CHEBI:15377"/>
        <dbReference type="ChEBI" id="CHEBI:15378"/>
        <dbReference type="ChEBI" id="CHEBI:57540"/>
        <dbReference type="ChEBI" id="CHEBI:57945"/>
        <dbReference type="ChEBI" id="CHEBI:58052"/>
        <dbReference type="ChEBI" id="CHEBI:58885"/>
        <dbReference type="EC" id="1.1.1.22"/>
    </reaction>
</comment>
<dbReference type="PIRSF" id="PIRSF000124">
    <property type="entry name" value="UDPglc_GDPman_dh"/>
    <property type="match status" value="1"/>
</dbReference>
<dbReference type="InterPro" id="IPR008927">
    <property type="entry name" value="6-PGluconate_DH-like_C_sf"/>
</dbReference>
<evidence type="ECO:0000259" key="8">
    <source>
        <dbReference type="SMART" id="SM00984"/>
    </source>
</evidence>
<dbReference type="PIRSF" id="PIRSF500134">
    <property type="entry name" value="UDPglc_DH_bac"/>
    <property type="match status" value="1"/>
</dbReference>
<dbReference type="PANTHER" id="PTHR43750">
    <property type="entry name" value="UDP-GLUCOSE 6-DEHYDROGENASE TUAD"/>
    <property type="match status" value="1"/>
</dbReference>
<dbReference type="Gene3D" id="1.10.1040.10">
    <property type="entry name" value="N-(1-d-carboxylethyl)-l-norvaline Dehydrogenase, domain 2"/>
    <property type="match status" value="1"/>
</dbReference>
<proteinExistence type="inferred from homology"/>
<dbReference type="InterPro" id="IPR017476">
    <property type="entry name" value="UDP-Glc/GDP-Man"/>
</dbReference>
<dbReference type="SUPFAM" id="SSF48179">
    <property type="entry name" value="6-phosphogluconate dehydrogenase C-terminal domain-like"/>
    <property type="match status" value="1"/>
</dbReference>
<keyword evidence="10" id="KW-1185">Reference proteome</keyword>
<dbReference type="Gene3D" id="3.40.50.720">
    <property type="entry name" value="NAD(P)-binding Rossmann-like Domain"/>
    <property type="match status" value="2"/>
</dbReference>
<dbReference type="InterPro" id="IPR001732">
    <property type="entry name" value="UDP-Glc/GDP-Man_DH_N"/>
</dbReference>
<comment type="caution">
    <text evidence="9">The sequence shown here is derived from an EMBL/GenBank/DDBJ whole genome shotgun (WGS) entry which is preliminary data.</text>
</comment>
<keyword evidence="4 7" id="KW-0560">Oxidoreductase</keyword>
<reference evidence="10" key="1">
    <citation type="journal article" date="2019" name="Int. J. Syst. Evol. Microbiol.">
        <title>The Global Catalogue of Microorganisms (GCM) 10K type strain sequencing project: providing services to taxonomists for standard genome sequencing and annotation.</title>
        <authorList>
            <consortium name="The Broad Institute Genomics Platform"/>
            <consortium name="The Broad Institute Genome Sequencing Center for Infectious Disease"/>
            <person name="Wu L."/>
            <person name="Ma J."/>
        </authorList>
    </citation>
    <scope>NUCLEOTIDE SEQUENCE [LARGE SCALE GENOMIC DNA]</scope>
    <source>
        <strain evidence="10">CGMCC 1.15923</strain>
    </source>
</reference>
<dbReference type="InterPro" id="IPR036220">
    <property type="entry name" value="UDP-Glc/GDP-Man_DH_C_sf"/>
</dbReference>
<dbReference type="EC" id="1.1.1.22" evidence="3 7"/>
<evidence type="ECO:0000313" key="9">
    <source>
        <dbReference type="EMBL" id="GGB53123.1"/>
    </source>
</evidence>
<dbReference type="Proteomes" id="UP000646152">
    <property type="component" value="Unassembled WGS sequence"/>
</dbReference>
<feature type="domain" description="UDP-glucose/GDP-mannose dehydrogenase C-terminal" evidence="8">
    <location>
        <begin position="315"/>
        <end position="402"/>
    </location>
</feature>
<keyword evidence="5 7" id="KW-0520">NAD</keyword>
<comment type="pathway">
    <text evidence="1">Nucleotide-sugar biosynthesis; UDP-alpha-D-glucuronate biosynthesis; UDP-alpha-D-glucuronate from UDP-alpha-D-glucose: step 1/1.</text>
</comment>
<gene>
    <name evidence="9" type="ORF">GCM10011502_27870</name>
</gene>
<dbReference type="Pfam" id="PF03720">
    <property type="entry name" value="UDPG_MGDP_dh_C"/>
    <property type="match status" value="1"/>
</dbReference>
<dbReference type="SUPFAM" id="SSF52413">
    <property type="entry name" value="UDP-glucose/GDP-mannose dehydrogenase C-terminal domain"/>
    <property type="match status" value="1"/>
</dbReference>
<evidence type="ECO:0000256" key="1">
    <source>
        <dbReference type="ARBA" id="ARBA00004701"/>
    </source>
</evidence>
<dbReference type="SUPFAM" id="SSF51735">
    <property type="entry name" value="NAD(P)-binding Rossmann-fold domains"/>
    <property type="match status" value="1"/>
</dbReference>
<dbReference type="RefSeq" id="WP_188630749.1">
    <property type="nucleotide sequence ID" value="NZ_BMKE01000031.1"/>
</dbReference>
<organism evidence="9 10">
    <name type="scientific">Oceanisphaera marina</name>
    <dbReference type="NCBI Taxonomy" id="2017550"/>
    <lineage>
        <taxon>Bacteria</taxon>
        <taxon>Pseudomonadati</taxon>
        <taxon>Pseudomonadota</taxon>
        <taxon>Gammaproteobacteria</taxon>
        <taxon>Aeromonadales</taxon>
        <taxon>Aeromonadaceae</taxon>
        <taxon>Oceanisphaera</taxon>
    </lineage>
</organism>
<dbReference type="Pfam" id="PF00984">
    <property type="entry name" value="UDPG_MGDP_dh"/>
    <property type="match status" value="1"/>
</dbReference>
<dbReference type="InterPro" id="IPR013328">
    <property type="entry name" value="6PGD_dom2"/>
</dbReference>
<evidence type="ECO:0000256" key="4">
    <source>
        <dbReference type="ARBA" id="ARBA00023002"/>
    </source>
</evidence>
<evidence type="ECO:0000256" key="2">
    <source>
        <dbReference type="ARBA" id="ARBA00006601"/>
    </source>
</evidence>
<accession>A0ABQ1IVT9</accession>
<evidence type="ECO:0000256" key="7">
    <source>
        <dbReference type="PIRNR" id="PIRNR000124"/>
    </source>
</evidence>
<evidence type="ECO:0000256" key="5">
    <source>
        <dbReference type="ARBA" id="ARBA00023027"/>
    </source>
</evidence>
<evidence type="ECO:0000313" key="10">
    <source>
        <dbReference type="Proteomes" id="UP000646152"/>
    </source>
</evidence>
<evidence type="ECO:0000256" key="6">
    <source>
        <dbReference type="ARBA" id="ARBA00047473"/>
    </source>
</evidence>
<dbReference type="NCBIfam" id="TIGR03026">
    <property type="entry name" value="NDP-sugDHase"/>
    <property type="match status" value="1"/>
</dbReference>
<comment type="similarity">
    <text evidence="2 7">Belongs to the UDP-glucose/GDP-mannose dehydrogenase family.</text>
</comment>
<protein>
    <recommendedName>
        <fullName evidence="3 7">UDP-glucose 6-dehydrogenase</fullName>
        <ecNumber evidence="3 7">1.1.1.22</ecNumber>
    </recommendedName>
</protein>
<dbReference type="InterPro" id="IPR014026">
    <property type="entry name" value="UDP-Glc/GDP-Man_DH_dimer"/>
</dbReference>
<dbReference type="PANTHER" id="PTHR43750:SF2">
    <property type="entry name" value="UDP-GLUCOSE 6-DEHYDROGENASE"/>
    <property type="match status" value="1"/>
</dbReference>
<dbReference type="InterPro" id="IPR036291">
    <property type="entry name" value="NAD(P)-bd_dom_sf"/>
</dbReference>
<evidence type="ECO:0000256" key="3">
    <source>
        <dbReference type="ARBA" id="ARBA00012954"/>
    </source>
</evidence>
<sequence length="403" mass="44715">MKIAIAGTGYVGLSNAMLLAQHNETVALDIVPEKVALLNDRQSPVVDADISDFLQNRQVNFRATLDKADAFNNADFVIISTPTDYDPQTNHFNTSSVETVVSDVAEINPNATVIIKSTVPVGFTARLKEKLNTQHSTLNIIFSPEFLREGKALHDNLYPSRIIVGEQSDRAETFANLLLQGAIKKDVPVLYTNSTEAEAVKLFSNTYLAMRVAYFNELDSYAESHGLNSRQIIEGVGLDPRIGNHYNNPSFGYGGYCLPKDTKQLLANYQEVPNNIIQAIVDANTTRKDFIAESILKRLNTQHSTLNTQHSPVVGIYRLVMKSGSDNFRASAIQGVMKRIKAKGVEVIVYEPVLTEPEFFNSLVINDLEKFKQQADVIVANRPSAELQDIADKVYTRDLFGND</sequence>
<dbReference type="EMBL" id="BMKE01000031">
    <property type="protein sequence ID" value="GGB53123.1"/>
    <property type="molecule type" value="Genomic_DNA"/>
</dbReference>
<dbReference type="Pfam" id="PF03721">
    <property type="entry name" value="UDPG_MGDP_dh_N"/>
    <property type="match status" value="1"/>
</dbReference>
<dbReference type="InterPro" id="IPR014027">
    <property type="entry name" value="UDP-Glc/GDP-Man_DH_C"/>
</dbReference>
<dbReference type="InterPro" id="IPR028357">
    <property type="entry name" value="UDPglc_DH_bac"/>
</dbReference>
<dbReference type="SMART" id="SM00984">
    <property type="entry name" value="UDPG_MGDP_dh_C"/>
    <property type="match status" value="1"/>
</dbReference>